<accession>A0A1I9YIB5</accession>
<reference evidence="1" key="1">
    <citation type="submission" date="2016-09" db="EMBL/GenBank/DDBJ databases">
        <title>The Complete Genome of Burkholderia sprentiae wsm5005.</title>
        <authorList>
            <person name="De Meyer S."/>
            <person name="Wang P."/>
            <person name="Terpolilli J."/>
        </authorList>
    </citation>
    <scope>NUCLEOTIDE SEQUENCE [LARGE SCALE GENOMIC DNA]</scope>
    <source>
        <strain evidence="1">WSM5005</strain>
    </source>
</reference>
<sequence length="71" mass="7826">MQQGGTGLAADAARFDSRHAIETISIIHFSMIAHMGTLNASWLARVGASREQLGERMDQHMDGFAPERKRS</sequence>
<evidence type="ECO:0000313" key="1">
    <source>
        <dbReference type="EMBL" id="APA86048.1"/>
    </source>
</evidence>
<gene>
    <name evidence="1" type="ORF">BJG93_12035</name>
</gene>
<dbReference type="AlphaFoldDB" id="A0A1I9YIB5"/>
<dbReference type="STRING" id="754502.BJG93_12035"/>
<name>A0A1I9YIB5_9BURK</name>
<organism evidence="1">
    <name type="scientific">Paraburkholderia sprentiae WSM5005</name>
    <dbReference type="NCBI Taxonomy" id="754502"/>
    <lineage>
        <taxon>Bacteria</taxon>
        <taxon>Pseudomonadati</taxon>
        <taxon>Pseudomonadota</taxon>
        <taxon>Betaproteobacteria</taxon>
        <taxon>Burkholderiales</taxon>
        <taxon>Burkholderiaceae</taxon>
        <taxon>Paraburkholderia</taxon>
    </lineage>
</organism>
<protein>
    <submittedName>
        <fullName evidence="1">Uncharacterized protein</fullName>
    </submittedName>
</protein>
<proteinExistence type="predicted"/>
<dbReference type="EMBL" id="CP017561">
    <property type="protein sequence ID" value="APA86048.1"/>
    <property type="molecule type" value="Genomic_DNA"/>
</dbReference>